<dbReference type="EMBL" id="VIKR01000001">
    <property type="protein sequence ID" value="TQV76671.1"/>
    <property type="molecule type" value="Genomic_DNA"/>
</dbReference>
<organism evidence="2 3">
    <name type="scientific">Aliikangiella marina</name>
    <dbReference type="NCBI Taxonomy" id="1712262"/>
    <lineage>
        <taxon>Bacteria</taxon>
        <taxon>Pseudomonadati</taxon>
        <taxon>Pseudomonadota</taxon>
        <taxon>Gammaproteobacteria</taxon>
        <taxon>Oceanospirillales</taxon>
        <taxon>Pleioneaceae</taxon>
        <taxon>Aliikangiella</taxon>
    </lineage>
</organism>
<sequence length="144" mass="15716">MTELVEGLAELDKALNKLDDAIGFKTLRESLRDEAKPIANDIKQRMTVDTGAGRDSVRVTSNKASKKGKGYVAQSRILVGGAATKRRRKATHIPVQELGGKKRPAKPTMVPAFNAGADGFIERFKKTLGRKILKASQSGKRTKR</sequence>
<proteinExistence type="predicted"/>
<reference evidence="2 3" key="1">
    <citation type="submission" date="2019-06" db="EMBL/GenBank/DDBJ databases">
        <title>Draft genome of Aliikangiella marina GYP-15.</title>
        <authorList>
            <person name="Wang G."/>
        </authorList>
    </citation>
    <scope>NUCLEOTIDE SEQUENCE [LARGE SCALE GENOMIC DNA]</scope>
    <source>
        <strain evidence="2 3">GYP-15</strain>
    </source>
</reference>
<evidence type="ECO:0000256" key="1">
    <source>
        <dbReference type="SAM" id="MobiDB-lite"/>
    </source>
</evidence>
<protein>
    <recommendedName>
        <fullName evidence="4">HK97 gp10 family phage protein</fullName>
    </recommendedName>
</protein>
<dbReference type="InterPro" id="IPR010064">
    <property type="entry name" value="HK97-gp10_tail"/>
</dbReference>
<evidence type="ECO:0000313" key="3">
    <source>
        <dbReference type="Proteomes" id="UP000317839"/>
    </source>
</evidence>
<comment type="caution">
    <text evidence="2">The sequence shown here is derived from an EMBL/GenBank/DDBJ whole genome shotgun (WGS) entry which is preliminary data.</text>
</comment>
<accession>A0A545THN9</accession>
<gene>
    <name evidence="2" type="ORF">FLL45_01545</name>
</gene>
<evidence type="ECO:0008006" key="4">
    <source>
        <dbReference type="Google" id="ProtNLM"/>
    </source>
</evidence>
<keyword evidence="3" id="KW-1185">Reference proteome</keyword>
<feature type="region of interest" description="Disordered" evidence="1">
    <location>
        <begin position="49"/>
        <end position="68"/>
    </location>
</feature>
<dbReference type="Proteomes" id="UP000317839">
    <property type="component" value="Unassembled WGS sequence"/>
</dbReference>
<dbReference type="Pfam" id="PF04883">
    <property type="entry name" value="HK97-gp10_like"/>
    <property type="match status" value="1"/>
</dbReference>
<name>A0A545THN9_9GAMM</name>
<dbReference type="AlphaFoldDB" id="A0A545THN9"/>
<evidence type="ECO:0000313" key="2">
    <source>
        <dbReference type="EMBL" id="TQV76671.1"/>
    </source>
</evidence>
<dbReference type="RefSeq" id="WP_142888031.1">
    <property type="nucleotide sequence ID" value="NZ_VIKR01000001.1"/>
</dbReference>
<dbReference type="NCBIfam" id="TIGR01725">
    <property type="entry name" value="phge_HK97_gp10"/>
    <property type="match status" value="1"/>
</dbReference>